<dbReference type="InterPro" id="IPR050417">
    <property type="entry name" value="Sugar_Epim/Isomerase"/>
</dbReference>
<dbReference type="GO" id="GO:0016853">
    <property type="term" value="F:isomerase activity"/>
    <property type="evidence" value="ECO:0007669"/>
    <property type="project" value="UniProtKB-KW"/>
</dbReference>
<proteinExistence type="predicted"/>
<gene>
    <name evidence="3" type="ORF">SAMN05444406_11346</name>
</gene>
<feature type="domain" description="Xylose isomerase-like TIM barrel" evidence="2">
    <location>
        <begin position="22"/>
        <end position="254"/>
    </location>
</feature>
<dbReference type="InterPro" id="IPR013022">
    <property type="entry name" value="Xyl_isomerase-like_TIM-brl"/>
</dbReference>
<dbReference type="Proteomes" id="UP000198577">
    <property type="component" value="Unassembled WGS sequence"/>
</dbReference>
<dbReference type="STRING" id="937334.SAMN05444406_11346"/>
<evidence type="ECO:0000313" key="3">
    <source>
        <dbReference type="EMBL" id="SFQ12976.1"/>
    </source>
</evidence>
<evidence type="ECO:0000256" key="1">
    <source>
        <dbReference type="ARBA" id="ARBA00023235"/>
    </source>
</evidence>
<dbReference type="EMBL" id="FOXR01000013">
    <property type="protein sequence ID" value="SFQ12976.1"/>
    <property type="molecule type" value="Genomic_DNA"/>
</dbReference>
<organism evidence="3 4">
    <name type="scientific">Caldicoprobacter faecalis</name>
    <dbReference type="NCBI Taxonomy" id="937334"/>
    <lineage>
        <taxon>Bacteria</taxon>
        <taxon>Bacillati</taxon>
        <taxon>Bacillota</taxon>
        <taxon>Clostridia</taxon>
        <taxon>Caldicoprobacterales</taxon>
        <taxon>Caldicoprobacteraceae</taxon>
        <taxon>Caldicoprobacter</taxon>
    </lineage>
</organism>
<dbReference type="OrthoDB" id="9801960at2"/>
<evidence type="ECO:0000259" key="2">
    <source>
        <dbReference type="Pfam" id="PF01261"/>
    </source>
</evidence>
<keyword evidence="4" id="KW-1185">Reference proteome</keyword>
<keyword evidence="1 3" id="KW-0413">Isomerase</keyword>
<sequence length="278" mass="31379">MKKGINIWSFKKGMTVAECMAMAKDAGFDGIELSLDEEGEISLNSSEKDILRIKKMAEDTGIEIASLATGLYWTYPVTSSDPKIRQKSKDIVKKQLETAALLGTDGILVVPGMVAGLSPDSQVVQYDVAYERALEAFMQLKEEAEAIKVSICLENVWNKFLLSPLEMRDFIDKINSPYVGVYLDVGNVIYTGYPEHWIRILGKRIKKVHFKDFRRKVGTLEGFVDLLAGDVNFPEVMQAFKEVGYDDYVTAEMIPNYTHYTNQIIYNTSKSMDRILGR</sequence>
<dbReference type="InterPro" id="IPR036237">
    <property type="entry name" value="Xyl_isomerase-like_sf"/>
</dbReference>
<dbReference type="Gene3D" id="3.20.20.150">
    <property type="entry name" value="Divalent-metal-dependent TIM barrel enzymes"/>
    <property type="match status" value="1"/>
</dbReference>
<dbReference type="RefSeq" id="WP_025748214.1">
    <property type="nucleotide sequence ID" value="NZ_FOXR01000013.1"/>
</dbReference>
<accession>A0A1I5W143</accession>
<dbReference type="PANTHER" id="PTHR43489">
    <property type="entry name" value="ISOMERASE"/>
    <property type="match status" value="1"/>
</dbReference>
<dbReference type="PANTHER" id="PTHR43489:SF7">
    <property type="entry name" value="3-DEHYDRO-D-GULOSIDE 4-EPIMERASE-RELATED"/>
    <property type="match status" value="1"/>
</dbReference>
<evidence type="ECO:0000313" key="4">
    <source>
        <dbReference type="Proteomes" id="UP000198577"/>
    </source>
</evidence>
<dbReference type="SUPFAM" id="SSF51658">
    <property type="entry name" value="Xylose isomerase-like"/>
    <property type="match status" value="1"/>
</dbReference>
<protein>
    <submittedName>
        <fullName evidence="3">Hexulose-6-phosphate isomerase</fullName>
    </submittedName>
</protein>
<dbReference type="Pfam" id="PF01261">
    <property type="entry name" value="AP_endonuc_2"/>
    <property type="match status" value="1"/>
</dbReference>
<name>A0A1I5W143_9FIRM</name>
<dbReference type="AlphaFoldDB" id="A0A1I5W143"/>
<reference evidence="3 4" key="1">
    <citation type="submission" date="2016-10" db="EMBL/GenBank/DDBJ databases">
        <authorList>
            <person name="de Groot N.N."/>
        </authorList>
    </citation>
    <scope>NUCLEOTIDE SEQUENCE [LARGE SCALE GENOMIC DNA]</scope>
    <source>
        <strain evidence="3 4">DSM 20678</strain>
    </source>
</reference>